<accession>A0A6P1ECN2</accession>
<gene>
    <name evidence="2" type="ORF">GQR93_06315</name>
</gene>
<dbReference type="EMBL" id="CP047121">
    <property type="protein sequence ID" value="QHB51824.1"/>
    <property type="molecule type" value="Genomic_DNA"/>
</dbReference>
<name>A0A6P1ECN2_LENHI</name>
<proteinExistence type="predicted"/>
<dbReference type="Proteomes" id="UP000465035">
    <property type="component" value="Chromosome"/>
</dbReference>
<evidence type="ECO:0000256" key="1">
    <source>
        <dbReference type="SAM" id="SignalP"/>
    </source>
</evidence>
<evidence type="ECO:0000313" key="2">
    <source>
        <dbReference type="EMBL" id="QHB51824.1"/>
    </source>
</evidence>
<evidence type="ECO:0000313" key="3">
    <source>
        <dbReference type="Proteomes" id="UP000465035"/>
    </source>
</evidence>
<feature type="signal peptide" evidence="1">
    <location>
        <begin position="1"/>
        <end position="34"/>
    </location>
</feature>
<protein>
    <recommendedName>
        <fullName evidence="4">Surface layer protein A domain-containing protein</fullName>
    </recommendedName>
</protein>
<evidence type="ECO:0008006" key="4">
    <source>
        <dbReference type="Google" id="ProtNLM"/>
    </source>
</evidence>
<feature type="chain" id="PRO_5027064674" description="Surface layer protein A domain-containing protein" evidence="1">
    <location>
        <begin position="35"/>
        <end position="156"/>
    </location>
</feature>
<organism evidence="2 3">
    <name type="scientific">Lentilactobacillus hilgardii</name>
    <name type="common">Lactobacillus hilgardii</name>
    <dbReference type="NCBI Taxonomy" id="1588"/>
    <lineage>
        <taxon>Bacteria</taxon>
        <taxon>Bacillati</taxon>
        <taxon>Bacillota</taxon>
        <taxon>Bacilli</taxon>
        <taxon>Lactobacillales</taxon>
        <taxon>Lactobacillaceae</taxon>
        <taxon>Lentilactobacillus</taxon>
    </lineage>
</organism>
<dbReference type="AlphaFoldDB" id="A0A6P1ECN2"/>
<reference evidence="2 3" key="1">
    <citation type="submission" date="2019-12" db="EMBL/GenBank/DDBJ databases">
        <title>Lactobacillus hilgardii FLUB.</title>
        <authorList>
            <person name="Gustaw K."/>
        </authorList>
    </citation>
    <scope>NUCLEOTIDE SEQUENCE [LARGE SCALE GENOMIC DNA]</scope>
    <source>
        <strain evidence="2 3">FLUB</strain>
    </source>
</reference>
<sequence>MECLMMFKSNLVLPIIAAGLMFTATVEISTSAKAATTESMPGSLTYHKTDQFATIGSNYKSFKLYNHVPTSSYKNIKTISWKKARMSSYGIVNSAVHIDLYAFQGTQYNWYRISKANVLRGKVKTHSTSAKQKVQKYWVYGQALIFPKTTTTSVFS</sequence>
<keyword evidence="1" id="KW-0732">Signal</keyword>